<feature type="chain" id="PRO_5002767327" description="Secreted protein" evidence="1">
    <location>
        <begin position="28"/>
        <end position="84"/>
    </location>
</feature>
<dbReference type="eggNOG" id="ENOG5031I87">
    <property type="taxonomic scope" value="Bacteria"/>
</dbReference>
<evidence type="ECO:0000313" key="2">
    <source>
        <dbReference type="EMBL" id="ACA86724.1"/>
    </source>
</evidence>
<evidence type="ECO:0000256" key="1">
    <source>
        <dbReference type="SAM" id="SignalP"/>
    </source>
</evidence>
<proteinExistence type="predicted"/>
<gene>
    <name evidence="2" type="ordered locus">Swoo_2447</name>
</gene>
<name>B1KG17_SHEWM</name>
<keyword evidence="3" id="KW-1185">Reference proteome</keyword>
<dbReference type="HOGENOM" id="CLU_2525702_0_0_6"/>
<dbReference type="KEGG" id="swd:Swoo_2447"/>
<protein>
    <recommendedName>
        <fullName evidence="4">Secreted protein</fullName>
    </recommendedName>
</protein>
<evidence type="ECO:0000313" key="3">
    <source>
        <dbReference type="Proteomes" id="UP000002168"/>
    </source>
</evidence>
<dbReference type="RefSeq" id="WP_012325066.1">
    <property type="nucleotide sequence ID" value="NC_010506.1"/>
</dbReference>
<dbReference type="AlphaFoldDB" id="B1KG17"/>
<dbReference type="Proteomes" id="UP000002168">
    <property type="component" value="Chromosome"/>
</dbReference>
<dbReference type="EMBL" id="CP000961">
    <property type="protein sequence ID" value="ACA86724.1"/>
    <property type="molecule type" value="Genomic_DNA"/>
</dbReference>
<feature type="signal peptide" evidence="1">
    <location>
        <begin position="1"/>
        <end position="27"/>
    </location>
</feature>
<keyword evidence="1" id="KW-0732">Signal</keyword>
<sequence length="84" mass="8957">MSKLIKKVAIATLVTTGALSAAFTAYAGKQDKWILEYVYMSGSTVVGEQVINQCTGSVFNSGQVTSNKVLVASEPCSYDDSNNR</sequence>
<accession>B1KG17</accession>
<organism evidence="2 3">
    <name type="scientific">Shewanella woodyi (strain ATCC 51908 / MS32)</name>
    <dbReference type="NCBI Taxonomy" id="392500"/>
    <lineage>
        <taxon>Bacteria</taxon>
        <taxon>Pseudomonadati</taxon>
        <taxon>Pseudomonadota</taxon>
        <taxon>Gammaproteobacteria</taxon>
        <taxon>Alteromonadales</taxon>
        <taxon>Shewanellaceae</taxon>
        <taxon>Shewanella</taxon>
    </lineage>
</organism>
<reference evidence="2 3" key="1">
    <citation type="submission" date="2008-02" db="EMBL/GenBank/DDBJ databases">
        <title>Complete sequence of Shewanella woodyi ATCC 51908.</title>
        <authorList>
            <consortium name="US DOE Joint Genome Institute"/>
            <person name="Copeland A."/>
            <person name="Lucas S."/>
            <person name="Lapidus A."/>
            <person name="Glavina del Rio T."/>
            <person name="Dalin E."/>
            <person name="Tice H."/>
            <person name="Bruce D."/>
            <person name="Goodwin L."/>
            <person name="Pitluck S."/>
            <person name="Sims D."/>
            <person name="Brettin T."/>
            <person name="Detter J.C."/>
            <person name="Han C."/>
            <person name="Kuske C.R."/>
            <person name="Schmutz J."/>
            <person name="Larimer F."/>
            <person name="Land M."/>
            <person name="Hauser L."/>
            <person name="Kyrpides N."/>
            <person name="Lykidis A."/>
            <person name="Zhao J.-S."/>
            <person name="Richardson P."/>
        </authorList>
    </citation>
    <scope>NUCLEOTIDE SEQUENCE [LARGE SCALE GENOMIC DNA]</scope>
    <source>
        <strain evidence="3">ATCC 51908 / MS32</strain>
    </source>
</reference>
<evidence type="ECO:0008006" key="4">
    <source>
        <dbReference type="Google" id="ProtNLM"/>
    </source>
</evidence>